<dbReference type="Gene3D" id="2.160.20.10">
    <property type="entry name" value="Single-stranded right-handed beta-helix, Pectin lyase-like"/>
    <property type="match status" value="1"/>
</dbReference>
<evidence type="ECO:0000256" key="1">
    <source>
        <dbReference type="SAM" id="SignalP"/>
    </source>
</evidence>
<proteinExistence type="predicted"/>
<organism evidence="2 3">
    <name type="scientific">Nocardia seriolae</name>
    <dbReference type="NCBI Taxonomy" id="37332"/>
    <lineage>
        <taxon>Bacteria</taxon>
        <taxon>Bacillati</taxon>
        <taxon>Actinomycetota</taxon>
        <taxon>Actinomycetes</taxon>
        <taxon>Mycobacteriales</taxon>
        <taxon>Nocardiaceae</taxon>
        <taxon>Nocardia</taxon>
    </lineage>
</organism>
<evidence type="ECO:0008006" key="4">
    <source>
        <dbReference type="Google" id="ProtNLM"/>
    </source>
</evidence>
<keyword evidence="1" id="KW-0732">Signal</keyword>
<feature type="signal peptide" evidence="1">
    <location>
        <begin position="1"/>
        <end position="34"/>
    </location>
</feature>
<dbReference type="AlphaFoldDB" id="A0ABC8B3B6"/>
<dbReference type="InterPro" id="IPR012334">
    <property type="entry name" value="Pectin_lyas_fold"/>
</dbReference>
<dbReference type="KEGG" id="nsr:NS506_06973"/>
<dbReference type="RefSeq" id="WP_071344536.1">
    <property type="nucleotide sequence ID" value="NZ_CP017839.1"/>
</dbReference>
<name>A0ABC8B3B6_9NOCA</name>
<sequence>MNTSRPCGPKSPRTGAATLLAALLTLGAHTTGYAAAEPDSTTWYVRAGAPAGGTGSADAPLDSLARAEATSRDGDTIIVQPATAPLDGGIAQKPRQKLLGDGPAVLAAVQPAELPRIANTTGNHDGDAVRLAPGAEVRNLVIIGARRGGIYGSDAADTVIAGNDVTGTNQQCADGFTIGPFGLPPTLPVGASIPALPEFITLNNGWAAIMTDFHAAAGTVRVEGNAVHDTACGDGIDIRALGGSRVEAEVRGNTLRAINLGLAKLSVLTIGVQAGDNAELSGTLDGNSETDIATPATALLNVMADREGVFINPFGQAHLDITVNANQFHSGYGNFSANGLEYVTTSGAPESRVRVTNSVFDNVTGDVIENYNLSTGAARQSLTLENVYAHHSTFPGAALNALVPANLGTCVVTTNFGRAAHTDLTIADSDLGDCSADGIGLIAYTPAGGEPATAALTFDIRDTVLGGTAANGINIENVGDTAVLRGSIVRTSIAAARESLLRTGGGDGHIGSAALQLEDVTLDGAVVECRAVPAHPRVNLSGIPAAC</sequence>
<dbReference type="SMART" id="SM00710">
    <property type="entry name" value="PbH1"/>
    <property type="match status" value="6"/>
</dbReference>
<dbReference type="InterPro" id="IPR006626">
    <property type="entry name" value="PbH1"/>
</dbReference>
<dbReference type="SUPFAM" id="SSF51126">
    <property type="entry name" value="Pectin lyase-like"/>
    <property type="match status" value="1"/>
</dbReference>
<evidence type="ECO:0000313" key="3">
    <source>
        <dbReference type="Proteomes" id="UP000180166"/>
    </source>
</evidence>
<evidence type="ECO:0000313" key="2">
    <source>
        <dbReference type="EMBL" id="APB01001.1"/>
    </source>
</evidence>
<dbReference type="InterPro" id="IPR011050">
    <property type="entry name" value="Pectin_lyase_fold/virulence"/>
</dbReference>
<gene>
    <name evidence="2" type="ORF">NS506_06973</name>
</gene>
<reference evidence="2 3" key="1">
    <citation type="submission" date="2016-10" db="EMBL/GenBank/DDBJ databases">
        <title>Genome sequence of Nocardia seriolae strain EM150506, isolated from Anguila japonica.</title>
        <authorList>
            <person name="Han H.-J."/>
        </authorList>
    </citation>
    <scope>NUCLEOTIDE SEQUENCE [LARGE SCALE GENOMIC DNA]</scope>
    <source>
        <strain evidence="2 3">EM150506</strain>
    </source>
</reference>
<feature type="chain" id="PRO_5044820249" description="Right handed beta helix domain-containing protein" evidence="1">
    <location>
        <begin position="35"/>
        <end position="547"/>
    </location>
</feature>
<accession>A0ABC8B3B6</accession>
<dbReference type="EMBL" id="CP017839">
    <property type="protein sequence ID" value="APB01001.1"/>
    <property type="molecule type" value="Genomic_DNA"/>
</dbReference>
<dbReference type="Proteomes" id="UP000180166">
    <property type="component" value="Chromosome"/>
</dbReference>
<protein>
    <recommendedName>
        <fullName evidence="4">Right handed beta helix domain-containing protein</fullName>
    </recommendedName>
</protein>